<feature type="transmembrane region" description="Helical" evidence="9">
    <location>
        <begin position="226"/>
        <end position="245"/>
    </location>
</feature>
<keyword evidence="3" id="KW-1003">Cell membrane</keyword>
<keyword evidence="6 9" id="KW-0812">Transmembrane</keyword>
<accession>A0ABZ2STN8</accession>
<evidence type="ECO:0000256" key="6">
    <source>
        <dbReference type="ARBA" id="ARBA00022692"/>
    </source>
</evidence>
<keyword evidence="5" id="KW-0598">Phosphotransferase system</keyword>
<evidence type="ECO:0000256" key="9">
    <source>
        <dbReference type="SAM" id="Phobius"/>
    </source>
</evidence>
<feature type="transmembrane region" description="Helical" evidence="9">
    <location>
        <begin position="65"/>
        <end position="90"/>
    </location>
</feature>
<proteinExistence type="predicted"/>
<feature type="transmembrane region" description="Helical" evidence="9">
    <location>
        <begin position="149"/>
        <end position="172"/>
    </location>
</feature>
<gene>
    <name evidence="11" type="ORF">DOK78_002122</name>
</gene>
<reference evidence="11 12" key="1">
    <citation type="submission" date="2024-03" db="EMBL/GenBank/DDBJ databases">
        <title>The Genome Sequence of Enterococcus sp. DIV2402.</title>
        <authorList>
            <consortium name="The Broad Institute Genomics Platform"/>
            <consortium name="The Broad Institute Microbial Omics Core"/>
            <consortium name="The Broad Institute Genomic Center for Infectious Diseases"/>
            <person name="Earl A."/>
            <person name="Manson A."/>
            <person name="Gilmore M."/>
            <person name="Schwartman J."/>
            <person name="Shea T."/>
            <person name="Abouelleil A."/>
            <person name="Cao P."/>
            <person name="Chapman S."/>
            <person name="Cusick C."/>
            <person name="Young S."/>
            <person name="Neafsey D."/>
            <person name="Nusbaum C."/>
            <person name="Birren B."/>
        </authorList>
    </citation>
    <scope>NUCLEOTIDE SEQUENCE [LARGE SCALE GENOMIC DNA]</scope>
    <source>
        <strain evidence="11 12">DIV2402</strain>
    </source>
</reference>
<dbReference type="InterPro" id="IPR013014">
    <property type="entry name" value="PTS_EIIC_2"/>
</dbReference>
<feature type="transmembrane region" description="Helical" evidence="9">
    <location>
        <begin position="265"/>
        <end position="288"/>
    </location>
</feature>
<feature type="transmembrane region" description="Helical" evidence="9">
    <location>
        <begin position="300"/>
        <end position="324"/>
    </location>
</feature>
<evidence type="ECO:0000256" key="7">
    <source>
        <dbReference type="ARBA" id="ARBA00022989"/>
    </source>
</evidence>
<dbReference type="Proteomes" id="UP000664701">
    <property type="component" value="Chromosome"/>
</dbReference>
<evidence type="ECO:0000256" key="5">
    <source>
        <dbReference type="ARBA" id="ARBA00022683"/>
    </source>
</evidence>
<evidence type="ECO:0000259" key="10">
    <source>
        <dbReference type="PROSITE" id="PS51104"/>
    </source>
</evidence>
<evidence type="ECO:0000256" key="4">
    <source>
        <dbReference type="ARBA" id="ARBA00022597"/>
    </source>
</evidence>
<dbReference type="NCBIfam" id="TIGR01427">
    <property type="entry name" value="PTS_IIC_fructo"/>
    <property type="match status" value="1"/>
</dbReference>
<keyword evidence="7 9" id="KW-1133">Transmembrane helix</keyword>
<dbReference type="PROSITE" id="PS51104">
    <property type="entry name" value="PTS_EIIC_TYPE_2"/>
    <property type="match status" value="1"/>
</dbReference>
<feature type="transmembrane region" description="Helical" evidence="9">
    <location>
        <begin position="330"/>
        <end position="351"/>
    </location>
</feature>
<dbReference type="InterPro" id="IPR050864">
    <property type="entry name" value="Bacterial_PTS_Sugar_Transport"/>
</dbReference>
<evidence type="ECO:0000256" key="1">
    <source>
        <dbReference type="ARBA" id="ARBA00004429"/>
    </source>
</evidence>
<dbReference type="InterPro" id="IPR006327">
    <property type="entry name" value="PTS_IIC_fruc"/>
</dbReference>
<dbReference type="RefSeq" id="WP_207940393.1">
    <property type="nucleotide sequence ID" value="NZ_CP147251.1"/>
</dbReference>
<feature type="transmembrane region" description="Helical" evidence="9">
    <location>
        <begin position="20"/>
        <end position="45"/>
    </location>
</feature>
<evidence type="ECO:0000313" key="12">
    <source>
        <dbReference type="Proteomes" id="UP000664701"/>
    </source>
</evidence>
<dbReference type="EMBL" id="CP147251">
    <property type="protein sequence ID" value="WYJ77484.1"/>
    <property type="molecule type" value="Genomic_DNA"/>
</dbReference>
<feature type="domain" description="PTS EIIC type-2" evidence="10">
    <location>
        <begin position="12"/>
        <end position="359"/>
    </location>
</feature>
<evidence type="ECO:0000313" key="11">
    <source>
        <dbReference type="EMBL" id="WYJ77484.1"/>
    </source>
</evidence>
<evidence type="ECO:0000256" key="2">
    <source>
        <dbReference type="ARBA" id="ARBA00022448"/>
    </source>
</evidence>
<keyword evidence="8 9" id="KW-0472">Membrane</keyword>
<sequence length="371" mass="39720">MGAKLKPILKELQKNLMTGISYMMPLIIIAGVTMGVTSLLGSVFFDVSVFTEEVLAAQGSPILDFITWCYNAGSLMFTIMYPVFAGYISFGIADRPGLAPGFLGGLLVVQMVTGFLGAILAGYVAGYSILCLNKSIKINRKYIGVKTLFLLPLLGSIIVLLASKFVIAYIGIGFSSLSQWLITSIGTEGGALLSAGLGAARAFDFGGPVNKMAGTIGKQLYFDTGYSYIALVLGALVAPIGLGLSPYFARIFTKKEIFDPQLKQGALSCLILGFLGISEAVLPFIILYPVIIPISMIGTAVAGAIGFSLGASVFPGGIYGFYMWPLIENVWGFLIALAVGVLIVCTLMFFYRLRVYNKEQLEQEEQVKSVE</sequence>
<keyword evidence="12" id="KW-1185">Reference proteome</keyword>
<evidence type="ECO:0000256" key="8">
    <source>
        <dbReference type="ARBA" id="ARBA00023136"/>
    </source>
</evidence>
<keyword evidence="4" id="KW-0762">Sugar transport</keyword>
<evidence type="ECO:0000256" key="3">
    <source>
        <dbReference type="ARBA" id="ARBA00022475"/>
    </source>
</evidence>
<protein>
    <submittedName>
        <fullName evidence="11">PTS system, fructose-specific IIC component</fullName>
    </submittedName>
</protein>
<dbReference type="PANTHER" id="PTHR30505">
    <property type="entry name" value="FRUCTOSE-LIKE PERMEASE"/>
    <property type="match status" value="1"/>
</dbReference>
<feature type="transmembrane region" description="Helical" evidence="9">
    <location>
        <begin position="102"/>
        <end position="129"/>
    </location>
</feature>
<organism evidence="11 12">
    <name type="scientific">Candidatus Enterococcus lowellii</name>
    <dbReference type="NCBI Taxonomy" id="2230877"/>
    <lineage>
        <taxon>Bacteria</taxon>
        <taxon>Bacillati</taxon>
        <taxon>Bacillota</taxon>
        <taxon>Bacilli</taxon>
        <taxon>Lactobacillales</taxon>
        <taxon>Enterococcaceae</taxon>
        <taxon>Enterococcus</taxon>
    </lineage>
</organism>
<keyword evidence="2" id="KW-0813">Transport</keyword>
<comment type="subcellular location">
    <subcellularLocation>
        <location evidence="1">Cell inner membrane</location>
        <topology evidence="1">Multi-pass membrane protein</topology>
    </subcellularLocation>
</comment>
<name>A0ABZ2STN8_9ENTE</name>
<dbReference type="PANTHER" id="PTHR30505:SF0">
    <property type="entry name" value="FRUCTOSE-LIKE PTS SYSTEM EIIBC COMPONENT-RELATED"/>
    <property type="match status" value="1"/>
</dbReference>